<dbReference type="InterPro" id="IPR040079">
    <property type="entry name" value="Glutathione_S-Trfase"/>
</dbReference>
<keyword evidence="2" id="KW-0808">Transferase</keyword>
<dbReference type="EMBL" id="CATQJA010002610">
    <property type="protein sequence ID" value="CAJ0572976.1"/>
    <property type="molecule type" value="Genomic_DNA"/>
</dbReference>
<evidence type="ECO:0000259" key="6">
    <source>
        <dbReference type="PROSITE" id="PS50404"/>
    </source>
</evidence>
<dbReference type="SUPFAM" id="SSF52833">
    <property type="entry name" value="Thioredoxin-like"/>
    <property type="match status" value="1"/>
</dbReference>
<dbReference type="AlphaFoldDB" id="A0AA36CR63"/>
<protein>
    <recommendedName>
        <fullName evidence="1">glutathione transferase</fullName>
        <ecNumber evidence="1">2.5.1.18</ecNumber>
    </recommendedName>
    <alternativeName>
        <fullName evidence="5">GST class-sigma</fullName>
    </alternativeName>
</protein>
<dbReference type="Pfam" id="PF02798">
    <property type="entry name" value="GST_N"/>
    <property type="match status" value="1"/>
</dbReference>
<dbReference type="EC" id="2.5.1.18" evidence="1"/>
<evidence type="ECO:0000313" key="8">
    <source>
        <dbReference type="Proteomes" id="UP001177023"/>
    </source>
</evidence>
<accession>A0AA36CR63</accession>
<dbReference type="PANTHER" id="PTHR11571">
    <property type="entry name" value="GLUTATHIONE S-TRANSFERASE"/>
    <property type="match status" value="1"/>
</dbReference>
<dbReference type="Proteomes" id="UP001177023">
    <property type="component" value="Unassembled WGS sequence"/>
</dbReference>
<dbReference type="FunFam" id="3.40.30.10:FF:000035">
    <property type="entry name" value="hematopoietic prostaglandin D synthase"/>
    <property type="match status" value="1"/>
</dbReference>
<organism evidence="7 8">
    <name type="scientific">Mesorhabditis spiculigera</name>
    <dbReference type="NCBI Taxonomy" id="96644"/>
    <lineage>
        <taxon>Eukaryota</taxon>
        <taxon>Metazoa</taxon>
        <taxon>Ecdysozoa</taxon>
        <taxon>Nematoda</taxon>
        <taxon>Chromadorea</taxon>
        <taxon>Rhabditida</taxon>
        <taxon>Rhabditina</taxon>
        <taxon>Rhabditomorpha</taxon>
        <taxon>Rhabditoidea</taxon>
        <taxon>Rhabditidae</taxon>
        <taxon>Mesorhabditinae</taxon>
        <taxon>Mesorhabditis</taxon>
    </lineage>
</organism>
<comment type="catalytic activity">
    <reaction evidence="4">
        <text>RX + glutathione = an S-substituted glutathione + a halide anion + H(+)</text>
        <dbReference type="Rhea" id="RHEA:16437"/>
        <dbReference type="ChEBI" id="CHEBI:15378"/>
        <dbReference type="ChEBI" id="CHEBI:16042"/>
        <dbReference type="ChEBI" id="CHEBI:17792"/>
        <dbReference type="ChEBI" id="CHEBI:57925"/>
        <dbReference type="ChEBI" id="CHEBI:90779"/>
        <dbReference type="EC" id="2.5.1.18"/>
    </reaction>
</comment>
<dbReference type="GO" id="GO:0004364">
    <property type="term" value="F:glutathione transferase activity"/>
    <property type="evidence" value="ECO:0007669"/>
    <property type="project" value="UniProtKB-EC"/>
</dbReference>
<keyword evidence="8" id="KW-1185">Reference proteome</keyword>
<name>A0AA36CR63_9BILA</name>
<dbReference type="InterPro" id="IPR004045">
    <property type="entry name" value="Glutathione_S-Trfase_N"/>
</dbReference>
<sequence length="148" mass="16495">MPHYKLTYFAGRGKAEGIRQTLVLAGIDFEDVRVTHGTPDWPNLKPNTPFGQIPVLEVDGKMLSQANAINKYIAGLHGLNGSNAWEAAELDGIGIHYDDLFNSCRPFYMTMLKLLPGDLNEAYKNSVTKGRDAFFPAKWIETRPDTPI</sequence>
<dbReference type="Gene3D" id="1.20.1050.10">
    <property type="match status" value="1"/>
</dbReference>
<dbReference type="InterPro" id="IPR050213">
    <property type="entry name" value="GST_superfamily"/>
</dbReference>
<evidence type="ECO:0000256" key="2">
    <source>
        <dbReference type="ARBA" id="ARBA00022679"/>
    </source>
</evidence>
<evidence type="ECO:0000256" key="4">
    <source>
        <dbReference type="ARBA" id="ARBA00047960"/>
    </source>
</evidence>
<evidence type="ECO:0000313" key="7">
    <source>
        <dbReference type="EMBL" id="CAJ0572976.1"/>
    </source>
</evidence>
<evidence type="ECO:0000256" key="3">
    <source>
        <dbReference type="ARBA" id="ARBA00038317"/>
    </source>
</evidence>
<feature type="domain" description="GST N-terminal" evidence="6">
    <location>
        <begin position="2"/>
        <end position="81"/>
    </location>
</feature>
<evidence type="ECO:0000256" key="1">
    <source>
        <dbReference type="ARBA" id="ARBA00012452"/>
    </source>
</evidence>
<comment type="similarity">
    <text evidence="3">Belongs to the GST superfamily. Sigma family.</text>
</comment>
<dbReference type="GO" id="GO:0006749">
    <property type="term" value="P:glutathione metabolic process"/>
    <property type="evidence" value="ECO:0007669"/>
    <property type="project" value="TreeGrafter"/>
</dbReference>
<dbReference type="InterPro" id="IPR036249">
    <property type="entry name" value="Thioredoxin-like_sf"/>
</dbReference>
<dbReference type="CDD" id="cd03039">
    <property type="entry name" value="GST_N_Sigma_like"/>
    <property type="match status" value="1"/>
</dbReference>
<feature type="non-terminal residue" evidence="7">
    <location>
        <position position="1"/>
    </location>
</feature>
<dbReference type="PANTHER" id="PTHR11571:SF224">
    <property type="entry name" value="HEMATOPOIETIC PROSTAGLANDIN D SYNTHASE"/>
    <property type="match status" value="1"/>
</dbReference>
<gene>
    <name evidence="7" type="ORF">MSPICULIGERA_LOCUS11347</name>
</gene>
<dbReference type="GO" id="GO:0004602">
    <property type="term" value="F:glutathione peroxidase activity"/>
    <property type="evidence" value="ECO:0007669"/>
    <property type="project" value="UniProtKB-ARBA"/>
</dbReference>
<dbReference type="SFLD" id="SFLDS00019">
    <property type="entry name" value="Glutathione_Transferase_(cytos"/>
    <property type="match status" value="1"/>
</dbReference>
<comment type="caution">
    <text evidence="7">The sequence shown here is derived from an EMBL/GenBank/DDBJ whole genome shotgun (WGS) entry which is preliminary data.</text>
</comment>
<proteinExistence type="inferred from homology"/>
<evidence type="ECO:0000256" key="5">
    <source>
        <dbReference type="ARBA" id="ARBA00078118"/>
    </source>
</evidence>
<reference evidence="7" key="1">
    <citation type="submission" date="2023-06" db="EMBL/GenBank/DDBJ databases">
        <authorList>
            <person name="Delattre M."/>
        </authorList>
    </citation>
    <scope>NUCLEOTIDE SEQUENCE</scope>
    <source>
        <strain evidence="7">AF72</strain>
    </source>
</reference>
<dbReference type="PROSITE" id="PS50404">
    <property type="entry name" value="GST_NTER"/>
    <property type="match status" value="1"/>
</dbReference>
<dbReference type="Gene3D" id="3.40.30.10">
    <property type="entry name" value="Glutaredoxin"/>
    <property type="match status" value="1"/>
</dbReference>